<evidence type="ECO:0000313" key="16">
    <source>
        <dbReference type="Proteomes" id="UP000242525"/>
    </source>
</evidence>
<dbReference type="GO" id="GO:0000785">
    <property type="term" value="C:chromatin"/>
    <property type="evidence" value="ECO:0007669"/>
    <property type="project" value="TreeGrafter"/>
</dbReference>
<dbReference type="PANTHER" id="PTHR45884:SF2">
    <property type="entry name" value="N-ACETYLTRANSFERASE ECO"/>
    <property type="match status" value="1"/>
</dbReference>
<dbReference type="InterPro" id="IPR028009">
    <property type="entry name" value="ESCO_Acetyltransf_dom"/>
</dbReference>
<evidence type="ECO:0000256" key="4">
    <source>
        <dbReference type="ARBA" id="ARBA00022679"/>
    </source>
</evidence>
<sequence length="331" mass="36426">MISDNSDEEEETIMKSHRQKEKANTCARGTSVISDIKRKRRKTDPGPQTAGSKMVQTRLALGDEFQTTCKECGMSFMPTYSLDVKLHAKFHSKSVDGRDWSLDWGSPVKFPTHVAKVMEGYTVVKVTPSSRVAAKKAAQDMIQLVNTELSAPPENPTWNNGPAGAGAAYLYVCKKNKKAVGILVVERVSRGRPMVVSTSEILPSDTMAIHARFPVVMGVSRIFTVRNYRRMGISTALLDIARYDFIFGLRSQKLQVAWSQPSASGAKLALKWAPITLKPAEKEDSFKSLLSPPPSSPAIDGNKQDGNKQDGDLASPRLAILTYLERDAIVR</sequence>
<evidence type="ECO:0000259" key="14">
    <source>
        <dbReference type="Pfam" id="PF13880"/>
    </source>
</evidence>
<accession>A0A0J9XAD4</accession>
<evidence type="ECO:0000256" key="8">
    <source>
        <dbReference type="ARBA" id="ARBA00023242"/>
    </source>
</evidence>
<reference evidence="15" key="1">
    <citation type="submission" date="2014-03" db="EMBL/GenBank/DDBJ databases">
        <authorList>
            <person name="Casaregola S."/>
        </authorList>
    </citation>
    <scope>NUCLEOTIDE SEQUENCE [LARGE SCALE GENOMIC DNA]</scope>
    <source>
        <strain evidence="15">CLIB 918</strain>
    </source>
</reference>
<comment type="caution">
    <text evidence="15">The sequence shown here is derived from an EMBL/GenBank/DDBJ whole genome shotgun (WGS) entry which is preliminary data.</text>
</comment>
<evidence type="ECO:0000256" key="10">
    <source>
        <dbReference type="ARBA" id="ARBA00023315"/>
    </source>
</evidence>
<dbReference type="Pfam" id="PF13880">
    <property type="entry name" value="Acetyltransf_13"/>
    <property type="match status" value="1"/>
</dbReference>
<dbReference type="OrthoDB" id="428854at2759"/>
<keyword evidence="9" id="KW-0131">Cell cycle</keyword>
<keyword evidence="4" id="KW-0808">Transferase</keyword>
<protein>
    <recommendedName>
        <fullName evidence="3">N-acetyltransferase ECO1</fullName>
    </recommendedName>
    <alternativeName>
        <fullName evidence="11">Establishment of cohesion protein 1</fullName>
    </alternativeName>
</protein>
<evidence type="ECO:0000256" key="5">
    <source>
        <dbReference type="ARBA" id="ARBA00022723"/>
    </source>
</evidence>
<feature type="compositionally biased region" description="Basic and acidic residues" evidence="12">
    <location>
        <begin position="302"/>
        <end position="311"/>
    </location>
</feature>
<dbReference type="Proteomes" id="UP000242525">
    <property type="component" value="Unassembled WGS sequence"/>
</dbReference>
<dbReference type="InterPro" id="IPR028005">
    <property type="entry name" value="AcTrfase_ESCO_Znf_dom"/>
</dbReference>
<dbReference type="GO" id="GO:0008270">
    <property type="term" value="F:zinc ion binding"/>
    <property type="evidence" value="ECO:0007669"/>
    <property type="project" value="UniProtKB-KW"/>
</dbReference>
<evidence type="ECO:0000256" key="3">
    <source>
        <dbReference type="ARBA" id="ARBA00022043"/>
    </source>
</evidence>
<evidence type="ECO:0000256" key="1">
    <source>
        <dbReference type="ARBA" id="ARBA00004123"/>
    </source>
</evidence>
<keyword evidence="6" id="KW-0863">Zinc-finger</keyword>
<proteinExistence type="inferred from homology"/>
<dbReference type="GO" id="GO:0005634">
    <property type="term" value="C:nucleus"/>
    <property type="evidence" value="ECO:0007669"/>
    <property type="project" value="UniProtKB-SubCell"/>
</dbReference>
<dbReference type="AlphaFoldDB" id="A0A0J9XAD4"/>
<comment type="similarity">
    <text evidence="2">Belongs to the acetyltransferase family. ECO subfamily.</text>
</comment>
<evidence type="ECO:0000256" key="12">
    <source>
        <dbReference type="SAM" id="MobiDB-lite"/>
    </source>
</evidence>
<dbReference type="GO" id="GO:0007064">
    <property type="term" value="P:mitotic sister chromatid cohesion"/>
    <property type="evidence" value="ECO:0007669"/>
    <property type="project" value="TreeGrafter"/>
</dbReference>
<name>A0A0J9XAD4_GEOCN</name>
<feature type="region of interest" description="Disordered" evidence="12">
    <location>
        <begin position="285"/>
        <end position="313"/>
    </location>
</feature>
<evidence type="ECO:0000256" key="2">
    <source>
        <dbReference type="ARBA" id="ARBA00005816"/>
    </source>
</evidence>
<organism evidence="15 16">
    <name type="scientific">Geotrichum candidum</name>
    <name type="common">Oospora lactis</name>
    <name type="synonym">Dipodascus geotrichum</name>
    <dbReference type="NCBI Taxonomy" id="1173061"/>
    <lineage>
        <taxon>Eukaryota</taxon>
        <taxon>Fungi</taxon>
        <taxon>Dikarya</taxon>
        <taxon>Ascomycota</taxon>
        <taxon>Saccharomycotina</taxon>
        <taxon>Dipodascomycetes</taxon>
        <taxon>Dipodascales</taxon>
        <taxon>Dipodascaceae</taxon>
        <taxon>Geotrichum</taxon>
    </lineage>
</organism>
<dbReference type="GO" id="GO:0061733">
    <property type="term" value="F:protein-lysine-acetyltransferase activity"/>
    <property type="evidence" value="ECO:0007669"/>
    <property type="project" value="TreeGrafter"/>
</dbReference>
<evidence type="ECO:0000256" key="9">
    <source>
        <dbReference type="ARBA" id="ARBA00023306"/>
    </source>
</evidence>
<dbReference type="Pfam" id="PF13878">
    <property type="entry name" value="zf-C2H2_3"/>
    <property type="match status" value="1"/>
</dbReference>
<keyword evidence="8" id="KW-0539">Nucleus</keyword>
<dbReference type="STRING" id="1173061.A0A0J9XAD4"/>
<feature type="compositionally biased region" description="Acidic residues" evidence="12">
    <location>
        <begin position="1"/>
        <end position="11"/>
    </location>
</feature>
<gene>
    <name evidence="15" type="ORF">BN980_GECA05s07138g</name>
</gene>
<keyword evidence="5" id="KW-0479">Metal-binding</keyword>
<evidence type="ECO:0000256" key="7">
    <source>
        <dbReference type="ARBA" id="ARBA00022833"/>
    </source>
</evidence>
<feature type="region of interest" description="Disordered" evidence="12">
    <location>
        <begin position="1"/>
        <end position="51"/>
    </location>
</feature>
<feature type="domain" description="N-acetyltransferase ESCO zinc-finger" evidence="13">
    <location>
        <begin position="56"/>
        <end position="92"/>
    </location>
</feature>
<comment type="subcellular location">
    <subcellularLocation>
        <location evidence="1">Nucleus</location>
    </subcellularLocation>
</comment>
<evidence type="ECO:0000259" key="13">
    <source>
        <dbReference type="Pfam" id="PF13878"/>
    </source>
</evidence>
<keyword evidence="16" id="KW-1185">Reference proteome</keyword>
<keyword evidence="10" id="KW-0012">Acyltransferase</keyword>
<dbReference type="EMBL" id="CCBN010000005">
    <property type="protein sequence ID" value="CDO53784.1"/>
    <property type="molecule type" value="Genomic_DNA"/>
</dbReference>
<keyword evidence="7" id="KW-0862">Zinc</keyword>
<dbReference type="PANTHER" id="PTHR45884">
    <property type="entry name" value="N-ACETYLTRANSFERASE ECO"/>
    <property type="match status" value="1"/>
</dbReference>
<evidence type="ECO:0000256" key="11">
    <source>
        <dbReference type="ARBA" id="ARBA00032212"/>
    </source>
</evidence>
<evidence type="ECO:0000313" key="15">
    <source>
        <dbReference type="EMBL" id="CDO53784.1"/>
    </source>
</evidence>
<evidence type="ECO:0000256" key="6">
    <source>
        <dbReference type="ARBA" id="ARBA00022771"/>
    </source>
</evidence>
<feature type="domain" description="N-acetyltransferase ESCO acetyl-transferase" evidence="14">
    <location>
        <begin position="214"/>
        <end position="273"/>
    </location>
</feature>